<evidence type="ECO:0000313" key="3">
    <source>
        <dbReference type="EMBL" id="KZC95388.1"/>
    </source>
</evidence>
<dbReference type="PRINTS" id="PR00420">
    <property type="entry name" value="RNGMNOXGNASE"/>
</dbReference>
<dbReference type="Pfam" id="PF01494">
    <property type="entry name" value="FAD_binding_3"/>
    <property type="match status" value="1"/>
</dbReference>
<gene>
    <name evidence="3" type="ORF">AWH51_08455</name>
</gene>
<comment type="caution">
    <text evidence="3">The sequence shown here is derived from an EMBL/GenBank/DDBJ whole genome shotgun (WGS) entry which is preliminary data.</text>
</comment>
<feature type="compositionally biased region" description="Low complexity" evidence="1">
    <location>
        <begin position="396"/>
        <end position="413"/>
    </location>
</feature>
<organism evidence="3 4">
    <name type="scientific">Clavibacter tessellarius</name>
    <dbReference type="NCBI Taxonomy" id="31965"/>
    <lineage>
        <taxon>Bacteria</taxon>
        <taxon>Bacillati</taxon>
        <taxon>Actinomycetota</taxon>
        <taxon>Actinomycetes</taxon>
        <taxon>Micrococcales</taxon>
        <taxon>Microbacteriaceae</taxon>
        <taxon>Clavibacter</taxon>
    </lineage>
</organism>
<dbReference type="EMBL" id="LQXA01000026">
    <property type="protein sequence ID" value="KZC95388.1"/>
    <property type="molecule type" value="Genomic_DNA"/>
</dbReference>
<dbReference type="InterPro" id="IPR002938">
    <property type="entry name" value="FAD-bd"/>
</dbReference>
<dbReference type="SUPFAM" id="SSF51905">
    <property type="entry name" value="FAD/NAD(P)-binding domain"/>
    <property type="match status" value="1"/>
</dbReference>
<dbReference type="Gene3D" id="3.30.9.10">
    <property type="entry name" value="D-Amino Acid Oxidase, subunit A, domain 2"/>
    <property type="match status" value="1"/>
</dbReference>
<reference evidence="3 4" key="1">
    <citation type="submission" date="2016-01" db="EMBL/GenBank/DDBJ databases">
        <title>Draft genome sequence of Clavibacter michiganensis subsp. tessellarius DOAB 609.</title>
        <authorList>
            <person name="Tambong J.T."/>
        </authorList>
    </citation>
    <scope>NUCLEOTIDE SEQUENCE [LARGE SCALE GENOMIC DNA]</scope>
    <source>
        <strain evidence="3 4">DOAB 609</strain>
    </source>
</reference>
<evidence type="ECO:0000313" key="4">
    <source>
        <dbReference type="Proteomes" id="UP000076218"/>
    </source>
</evidence>
<dbReference type="PANTHER" id="PTHR46865">
    <property type="entry name" value="OXIDOREDUCTASE-RELATED"/>
    <property type="match status" value="1"/>
</dbReference>
<protein>
    <recommendedName>
        <fullName evidence="2">FAD-binding domain-containing protein</fullName>
    </recommendedName>
</protein>
<dbReference type="GO" id="GO:0071949">
    <property type="term" value="F:FAD binding"/>
    <property type="evidence" value="ECO:0007669"/>
    <property type="project" value="InterPro"/>
</dbReference>
<name>A0A154V1Z3_9MICO</name>
<dbReference type="Proteomes" id="UP000076218">
    <property type="component" value="Unassembled WGS sequence"/>
</dbReference>
<dbReference type="InterPro" id="IPR036188">
    <property type="entry name" value="FAD/NAD-bd_sf"/>
</dbReference>
<dbReference type="STRING" id="31965.AWH51_08455"/>
<dbReference type="PANTHER" id="PTHR46865:SF8">
    <property type="entry name" value="POSSIBLE OXIDOREDUCTASE"/>
    <property type="match status" value="1"/>
</dbReference>
<evidence type="ECO:0000259" key="2">
    <source>
        <dbReference type="Pfam" id="PF01494"/>
    </source>
</evidence>
<dbReference type="Gene3D" id="3.50.50.60">
    <property type="entry name" value="FAD/NAD(P)-binding domain"/>
    <property type="match status" value="1"/>
</dbReference>
<evidence type="ECO:0000256" key="1">
    <source>
        <dbReference type="SAM" id="MobiDB-lite"/>
    </source>
</evidence>
<accession>A0A154V1Z3</accession>
<feature type="region of interest" description="Disordered" evidence="1">
    <location>
        <begin position="386"/>
        <end position="413"/>
    </location>
</feature>
<feature type="domain" description="FAD-binding" evidence="2">
    <location>
        <begin position="11"/>
        <end position="346"/>
    </location>
</feature>
<dbReference type="AlphaFoldDB" id="A0A154V1Z3"/>
<proteinExistence type="predicted"/>
<dbReference type="OrthoDB" id="3356051at2"/>
<sequence>MGEHMAGRRRALIVGAGVAGMSAAIRLEEAGWEPVIVERKPSRRMAGYMVGMFAEGVVAAERLGVRDDIGSRDRPDRVTLQLDADGTRRPGPGLADQPGAPEAVLRSDIEAALWKRMGDRIEVRFGLEPVGVDQDADAAHVTLRTVATGATHRESFDLVVGADGVRSAVRTLVLDPEGRSVKPMPAVVCAFQARGQMPGFAEHESVIVSEPRRAMWVFALAGTTPTVMMSYRTRKAGKDLQGSPADALRRTFAGLSAGGVVEDALRELDAAEATLFDSVEQIRLPSWHRGRVVVIGDAAWCLTLFSGMGATSGLLGGAALGDALAAHPDDIEAALTAFEAEMRPFVVKHQRTAAIKSQLFVPSGRITWWIRRRLLASKRFRVMGVGAPREPKGTSAAAAPAAPAPETATATAA</sequence>
<dbReference type="InterPro" id="IPR051704">
    <property type="entry name" value="FAD_aromatic-hydroxylase"/>
</dbReference>